<keyword evidence="5" id="KW-1185">Reference proteome</keyword>
<evidence type="ECO:0000259" key="3">
    <source>
        <dbReference type="Pfam" id="PF02784"/>
    </source>
</evidence>
<evidence type="ECO:0000313" key="5">
    <source>
        <dbReference type="Proteomes" id="UP000679691"/>
    </source>
</evidence>
<dbReference type="SUPFAM" id="SSF50621">
    <property type="entry name" value="Alanine racemase C-terminal domain-like"/>
    <property type="match status" value="1"/>
</dbReference>
<protein>
    <recommendedName>
        <fullName evidence="3">Orn/DAP/Arg decarboxylase 2 N-terminal domain-containing protein</fullName>
    </recommendedName>
</protein>
<reference evidence="4" key="1">
    <citation type="submission" date="2021-03" db="EMBL/GenBank/DDBJ databases">
        <authorList>
            <person name="Lu T."/>
            <person name="Wang Q."/>
            <person name="Han X."/>
        </authorList>
    </citation>
    <scope>NUCLEOTIDE SEQUENCE</scope>
    <source>
        <strain evidence="4">WQ 2009</strain>
    </source>
</reference>
<dbReference type="EMBL" id="JAGKSB010000004">
    <property type="protein sequence ID" value="MBP3942931.1"/>
    <property type="molecule type" value="Genomic_DNA"/>
</dbReference>
<dbReference type="PANTHER" id="PTHR43727:SF2">
    <property type="entry name" value="GROUP IV DECARBOXYLASE"/>
    <property type="match status" value="1"/>
</dbReference>
<name>A0A8T4HDX3_9SPHI</name>
<evidence type="ECO:0000256" key="1">
    <source>
        <dbReference type="ARBA" id="ARBA00001933"/>
    </source>
</evidence>
<feature type="domain" description="Orn/DAP/Arg decarboxylase 2 N-terminal" evidence="3">
    <location>
        <begin position="47"/>
        <end position="266"/>
    </location>
</feature>
<dbReference type="Gene3D" id="2.40.37.10">
    <property type="entry name" value="Lyase, Ornithine Decarboxylase, Chain A, domain 1"/>
    <property type="match status" value="1"/>
</dbReference>
<dbReference type="RefSeq" id="WP_353546417.1">
    <property type="nucleotide sequence ID" value="NZ_JAGKSB010000004.1"/>
</dbReference>
<comment type="cofactor">
    <cofactor evidence="1">
        <name>pyridoxal 5'-phosphate</name>
        <dbReference type="ChEBI" id="CHEBI:597326"/>
    </cofactor>
</comment>
<proteinExistence type="predicted"/>
<dbReference type="InterPro" id="IPR022644">
    <property type="entry name" value="De-COase2_N"/>
</dbReference>
<organism evidence="4 5">
    <name type="scientific">Rhinopithecimicrobium faecis</name>
    <dbReference type="NCBI Taxonomy" id="2820698"/>
    <lineage>
        <taxon>Bacteria</taxon>
        <taxon>Pseudomonadati</taxon>
        <taxon>Bacteroidota</taxon>
        <taxon>Sphingobacteriia</taxon>
        <taxon>Sphingobacteriales</taxon>
        <taxon>Sphingobacteriaceae</taxon>
        <taxon>Rhinopithecimicrobium</taxon>
    </lineage>
</organism>
<dbReference type="Proteomes" id="UP000679691">
    <property type="component" value="Unassembled WGS sequence"/>
</dbReference>
<gene>
    <name evidence="4" type="ORF">J5U18_05020</name>
</gene>
<dbReference type="GO" id="GO:0009089">
    <property type="term" value="P:lysine biosynthetic process via diaminopimelate"/>
    <property type="evidence" value="ECO:0007669"/>
    <property type="project" value="TreeGrafter"/>
</dbReference>
<dbReference type="Pfam" id="PF02784">
    <property type="entry name" value="Orn_Arg_deC_N"/>
    <property type="match status" value="1"/>
</dbReference>
<dbReference type="InterPro" id="IPR029066">
    <property type="entry name" value="PLP-binding_barrel"/>
</dbReference>
<dbReference type="AlphaFoldDB" id="A0A8T4HDX3"/>
<sequence length="470" mass="53442">MDANHFPLTPIIHPWVHDFLEQKEAIYAAIAQHGSPINVHNMTPFDENLSAFKKTFDSYGLKSKIFFARKANKCKFLVEQAQQLNHGVDTASYMELKQALEVGVPAANLVCTAAVKNRKLIALAIEAQVPLVLDNEDECTLIQTVAEEMNTTVPIQVRLSGFIVAQQLLPSRFGFERKKAYALITESLGKDKQFDRLLYQGLHFHLNGYSIPQRAISLHQCFDLVAELKADGIPTKSVDFGGGILINYLKDRKEWEAFQEALKEAVLHKREALTFQNDGLGLMNIEGRLYFDMQVYPYYNEVNKTTFLEQILTFQGDGPKNIFQRALEQDIELRIEPGRSSLDQVGITIAKVAFRRYHTDGQLLIGLEMNRTQLRSASADFLLDPIHISQGEAAKGESCEGYLVGAYCLEQELILKRKLYFHQLPQVDDLFVFINTAGYMMHFYESEAHLFPLAKNFVYHTAHKMLEARD</sequence>
<comment type="caution">
    <text evidence="4">The sequence shown here is derived from an EMBL/GenBank/DDBJ whole genome shotgun (WGS) entry which is preliminary data.</text>
</comment>
<accession>A0A8T4HDX3</accession>
<evidence type="ECO:0000313" key="4">
    <source>
        <dbReference type="EMBL" id="MBP3942931.1"/>
    </source>
</evidence>
<dbReference type="Gene3D" id="3.20.20.10">
    <property type="entry name" value="Alanine racemase"/>
    <property type="match status" value="1"/>
</dbReference>
<evidence type="ECO:0000256" key="2">
    <source>
        <dbReference type="ARBA" id="ARBA00022898"/>
    </source>
</evidence>
<dbReference type="InterPro" id="IPR009006">
    <property type="entry name" value="Ala_racemase/Decarboxylase_C"/>
</dbReference>
<dbReference type="SUPFAM" id="SSF51419">
    <property type="entry name" value="PLP-binding barrel"/>
    <property type="match status" value="1"/>
</dbReference>
<dbReference type="PANTHER" id="PTHR43727">
    <property type="entry name" value="DIAMINOPIMELATE DECARBOXYLASE"/>
    <property type="match status" value="1"/>
</dbReference>
<dbReference type="GO" id="GO:0008836">
    <property type="term" value="F:diaminopimelate decarboxylase activity"/>
    <property type="evidence" value="ECO:0007669"/>
    <property type="project" value="TreeGrafter"/>
</dbReference>
<keyword evidence="2" id="KW-0663">Pyridoxal phosphate</keyword>